<protein>
    <recommendedName>
        <fullName evidence="1">DUF4283 domain-containing protein</fullName>
    </recommendedName>
</protein>
<dbReference type="Proteomes" id="UP000249390">
    <property type="component" value="Unassembled WGS sequence"/>
</dbReference>
<dbReference type="InterPro" id="IPR025558">
    <property type="entry name" value="DUF4283"/>
</dbReference>
<dbReference type="PANTHER" id="PTHR31286:SF177">
    <property type="entry name" value="ENDONUCLEASE_EXONUCLEASE_PHOSPHATASE"/>
    <property type="match status" value="1"/>
</dbReference>
<organism evidence="2 3">
    <name type="scientific">Cuscuta australis</name>
    <dbReference type="NCBI Taxonomy" id="267555"/>
    <lineage>
        <taxon>Eukaryota</taxon>
        <taxon>Viridiplantae</taxon>
        <taxon>Streptophyta</taxon>
        <taxon>Embryophyta</taxon>
        <taxon>Tracheophyta</taxon>
        <taxon>Spermatophyta</taxon>
        <taxon>Magnoliopsida</taxon>
        <taxon>eudicotyledons</taxon>
        <taxon>Gunneridae</taxon>
        <taxon>Pentapetalae</taxon>
        <taxon>asterids</taxon>
        <taxon>lamiids</taxon>
        <taxon>Solanales</taxon>
        <taxon>Convolvulaceae</taxon>
        <taxon>Cuscuteae</taxon>
        <taxon>Cuscuta</taxon>
        <taxon>Cuscuta subgen. Grammica</taxon>
        <taxon>Cuscuta sect. Cleistogrammica</taxon>
    </lineage>
</organism>
<dbReference type="PANTHER" id="PTHR31286">
    <property type="entry name" value="GLYCINE-RICH CELL WALL STRUCTURAL PROTEIN 1.8-LIKE"/>
    <property type="match status" value="1"/>
</dbReference>
<dbReference type="EMBL" id="NQVE01000097">
    <property type="protein sequence ID" value="RAL48728.1"/>
    <property type="molecule type" value="Genomic_DNA"/>
</dbReference>
<feature type="domain" description="DUF4283" evidence="1">
    <location>
        <begin position="52"/>
        <end position="130"/>
    </location>
</feature>
<gene>
    <name evidence="2" type="ORF">DM860_001048</name>
</gene>
<comment type="caution">
    <text evidence="2">The sequence shown here is derived from an EMBL/GenBank/DDBJ whole genome shotgun (WGS) entry which is preliminary data.</text>
</comment>
<dbReference type="AlphaFoldDB" id="A0A328DW58"/>
<name>A0A328DW58_9ASTE</name>
<evidence type="ECO:0000259" key="1">
    <source>
        <dbReference type="Pfam" id="PF14111"/>
    </source>
</evidence>
<evidence type="ECO:0000313" key="3">
    <source>
        <dbReference type="Proteomes" id="UP000249390"/>
    </source>
</evidence>
<sequence length="340" mass="38419">MVGPQIAQAQSTNSTLNHNLLPDREVVVHRDIPTIRFAATEIESLAKIDRFILVGKFSHGKPKLELIKKHFATQYILRGQVTIGWRDSRHVFLIFSNLQDCTEILLKGQILFNGINPMRLFRWTLDFNTEIKTSLAPVRVLFSGLPIHFFDASALALICKPIGKVLGVDLATLHKSKPHVARVRVEMDLLKPLIHKIFIGTSTEPGKEDEGIYQSIEYECIPFYCTKCFKQGHATEKCKLDVEAGQIAERLRKGKFLALTPHENEGSGFMRQGRRSRSIGKMAYPIPLEVCQISLKSLSKLLQEVYQNSLQLPNNFLQRVCPNLPNRPQKGVNSLLTLSP</sequence>
<accession>A0A328DW58</accession>
<proteinExistence type="predicted"/>
<dbReference type="Pfam" id="PF14111">
    <property type="entry name" value="DUF4283"/>
    <property type="match status" value="1"/>
</dbReference>
<evidence type="ECO:0000313" key="2">
    <source>
        <dbReference type="EMBL" id="RAL48728.1"/>
    </source>
</evidence>
<dbReference type="InterPro" id="IPR040256">
    <property type="entry name" value="At4g02000-like"/>
</dbReference>
<keyword evidence="3" id="KW-1185">Reference proteome</keyword>
<reference evidence="2 3" key="1">
    <citation type="submission" date="2018-06" db="EMBL/GenBank/DDBJ databases">
        <title>The Genome of Cuscuta australis (Dodder) Provides Insight into the Evolution of Plant Parasitism.</title>
        <authorList>
            <person name="Liu H."/>
        </authorList>
    </citation>
    <scope>NUCLEOTIDE SEQUENCE [LARGE SCALE GENOMIC DNA]</scope>
    <source>
        <strain evidence="3">cv. Yunnan</strain>
        <tissue evidence="2">Vines</tissue>
    </source>
</reference>